<proteinExistence type="predicted"/>
<sequence length="69" mass="7421">MAESVCFQGAFLPRVLADGDRCVIAGALFEPRPAGIGEHPRRSHRDEAGHGVLNESSQHARLARMLAAN</sequence>
<reference evidence="2 3" key="1">
    <citation type="submission" date="2024-07" db="EMBL/GenBank/DDBJ databases">
        <title>Molecular mechanisms and environmental adaptations of flagellar loss and biofilm growth of Rhodanobacter under environmental stress.</title>
        <authorList>
            <person name="Chen M."/>
        </authorList>
    </citation>
    <scope>NUCLEOTIDE SEQUENCE [LARGE SCALE GENOMIC DNA]</scope>
    <source>
        <strain evidence="2 3">RS22</strain>
    </source>
</reference>
<protein>
    <submittedName>
        <fullName evidence="2">Uncharacterized protein</fullName>
    </submittedName>
</protein>
<gene>
    <name evidence="2" type="ORF">AB7878_02610</name>
</gene>
<evidence type="ECO:0000313" key="3">
    <source>
        <dbReference type="Proteomes" id="UP001562159"/>
    </source>
</evidence>
<dbReference type="EMBL" id="JBGBPY010000001">
    <property type="protein sequence ID" value="MEY2181296.1"/>
    <property type="molecule type" value="Genomic_DNA"/>
</dbReference>
<evidence type="ECO:0000256" key="1">
    <source>
        <dbReference type="SAM" id="MobiDB-lite"/>
    </source>
</evidence>
<organism evidence="2 3">
    <name type="scientific">Rhodanobacter humi</name>
    <dbReference type="NCBI Taxonomy" id="1888173"/>
    <lineage>
        <taxon>Bacteria</taxon>
        <taxon>Pseudomonadati</taxon>
        <taxon>Pseudomonadota</taxon>
        <taxon>Gammaproteobacteria</taxon>
        <taxon>Lysobacterales</taxon>
        <taxon>Rhodanobacteraceae</taxon>
        <taxon>Rhodanobacter</taxon>
    </lineage>
</organism>
<name>A0ABV4APE8_9GAMM</name>
<evidence type="ECO:0000313" key="2">
    <source>
        <dbReference type="EMBL" id="MEY2181296.1"/>
    </source>
</evidence>
<feature type="region of interest" description="Disordered" evidence="1">
    <location>
        <begin position="32"/>
        <end position="55"/>
    </location>
</feature>
<keyword evidence="3" id="KW-1185">Reference proteome</keyword>
<accession>A0ABV4APE8</accession>
<comment type="caution">
    <text evidence="2">The sequence shown here is derived from an EMBL/GenBank/DDBJ whole genome shotgun (WGS) entry which is preliminary data.</text>
</comment>
<feature type="compositionally biased region" description="Basic and acidic residues" evidence="1">
    <location>
        <begin position="38"/>
        <end position="49"/>
    </location>
</feature>
<dbReference type="Proteomes" id="UP001562159">
    <property type="component" value="Unassembled WGS sequence"/>
</dbReference>